<gene>
    <name evidence="2" type="ORF">F0P94_03500</name>
</gene>
<dbReference type="InterPro" id="IPR004843">
    <property type="entry name" value="Calcineurin-like_PHP"/>
</dbReference>
<dbReference type="GO" id="GO:0005737">
    <property type="term" value="C:cytoplasm"/>
    <property type="evidence" value="ECO:0007669"/>
    <property type="project" value="TreeGrafter"/>
</dbReference>
<dbReference type="PRINTS" id="PR00114">
    <property type="entry name" value="STPHPHTASE"/>
</dbReference>
<dbReference type="InterPro" id="IPR006186">
    <property type="entry name" value="Ser/Thr-sp_prot-phosphatase"/>
</dbReference>
<dbReference type="InterPro" id="IPR029052">
    <property type="entry name" value="Metallo-depent_PP-like"/>
</dbReference>
<dbReference type="RefSeq" id="WP_150902311.1">
    <property type="nucleotide sequence ID" value="NZ_VTWT01000001.1"/>
</dbReference>
<accession>A0A5N1JBB6</accession>
<keyword evidence="3" id="KW-1185">Reference proteome</keyword>
<proteinExistence type="predicted"/>
<dbReference type="InterPro" id="IPR050126">
    <property type="entry name" value="Ap4A_hydrolase"/>
</dbReference>
<comment type="caution">
    <text evidence="2">The sequence shown here is derived from an EMBL/GenBank/DDBJ whole genome shotgun (WGS) entry which is preliminary data.</text>
</comment>
<dbReference type="PANTHER" id="PTHR42850">
    <property type="entry name" value="METALLOPHOSPHOESTERASE"/>
    <property type="match status" value="1"/>
</dbReference>
<dbReference type="GO" id="GO:0016791">
    <property type="term" value="F:phosphatase activity"/>
    <property type="evidence" value="ECO:0007669"/>
    <property type="project" value="TreeGrafter"/>
</dbReference>
<evidence type="ECO:0000313" key="2">
    <source>
        <dbReference type="EMBL" id="KAA9346159.1"/>
    </source>
</evidence>
<dbReference type="CDD" id="cd07423">
    <property type="entry name" value="MPP_Prp_like"/>
    <property type="match status" value="1"/>
</dbReference>
<organism evidence="2 3">
    <name type="scientific">Adhaeribacter soli</name>
    <dbReference type="NCBI Taxonomy" id="2607655"/>
    <lineage>
        <taxon>Bacteria</taxon>
        <taxon>Pseudomonadati</taxon>
        <taxon>Bacteroidota</taxon>
        <taxon>Cytophagia</taxon>
        <taxon>Cytophagales</taxon>
        <taxon>Hymenobacteraceae</taxon>
        <taxon>Adhaeribacter</taxon>
    </lineage>
</organism>
<protein>
    <submittedName>
        <fullName evidence="2">Protein phosphatase</fullName>
    </submittedName>
</protein>
<dbReference type="InterPro" id="IPR041780">
    <property type="entry name" value="MPP_PrpE-like"/>
</dbReference>
<name>A0A5N1JBB6_9BACT</name>
<dbReference type="Gene3D" id="3.60.21.10">
    <property type="match status" value="1"/>
</dbReference>
<dbReference type="AlphaFoldDB" id="A0A5N1JBB6"/>
<dbReference type="Proteomes" id="UP000326570">
    <property type="component" value="Unassembled WGS sequence"/>
</dbReference>
<sequence length="251" mass="28089">MLAQNPNVSFDIIGDVHGCYPELLELLAVLGYKISVPPKGEIGIQAPEGRKLVFVGDLVDRGPDSPAVLRLVMQVIARKSGYCVIGNHDDKLMRKLMGRNVNINHGLDVTLEQLEKEPPHFPMQVRRFFETMPYYLSLDNKNLLVAHAGLPEKYHGQISKKVRDLCLFGLTTGKLDEAGLPVRLNWAKDYAGSPLVVYGHTPVREPNWQNNTVNIDTGCVFGGKLTALRYPERETVSVQAQKTYAEPRRPF</sequence>
<dbReference type="EMBL" id="VTWT01000001">
    <property type="protein sequence ID" value="KAA9346159.1"/>
    <property type="molecule type" value="Genomic_DNA"/>
</dbReference>
<dbReference type="PANTHER" id="PTHR42850:SF7">
    <property type="entry name" value="BIS(5'-NUCLEOSYL)-TETRAPHOSPHATASE PRPE [ASYMMETRICAL]"/>
    <property type="match status" value="1"/>
</dbReference>
<reference evidence="2 3" key="1">
    <citation type="submission" date="2019-09" db="EMBL/GenBank/DDBJ databases">
        <title>Genome sequence of Adhaeribacter sp. M2.</title>
        <authorList>
            <person name="Srinivasan S."/>
        </authorList>
    </citation>
    <scope>NUCLEOTIDE SEQUENCE [LARGE SCALE GENOMIC DNA]</scope>
    <source>
        <strain evidence="2 3">M2</strain>
    </source>
</reference>
<dbReference type="SUPFAM" id="SSF56300">
    <property type="entry name" value="Metallo-dependent phosphatases"/>
    <property type="match status" value="1"/>
</dbReference>
<evidence type="ECO:0000313" key="3">
    <source>
        <dbReference type="Proteomes" id="UP000326570"/>
    </source>
</evidence>
<feature type="domain" description="Calcineurin-like phosphoesterase" evidence="1">
    <location>
        <begin position="10"/>
        <end position="208"/>
    </location>
</feature>
<evidence type="ECO:0000259" key="1">
    <source>
        <dbReference type="Pfam" id="PF00149"/>
    </source>
</evidence>
<dbReference type="Pfam" id="PF00149">
    <property type="entry name" value="Metallophos"/>
    <property type="match status" value="1"/>
</dbReference>